<keyword evidence="12" id="KW-1185">Reference proteome</keyword>
<organism evidence="11 12">
    <name type="scientific">Lottia gigantea</name>
    <name type="common">Giant owl limpet</name>
    <dbReference type="NCBI Taxonomy" id="225164"/>
    <lineage>
        <taxon>Eukaryota</taxon>
        <taxon>Metazoa</taxon>
        <taxon>Spiralia</taxon>
        <taxon>Lophotrochozoa</taxon>
        <taxon>Mollusca</taxon>
        <taxon>Gastropoda</taxon>
        <taxon>Patellogastropoda</taxon>
        <taxon>Lottioidea</taxon>
        <taxon>Lottiidae</taxon>
        <taxon>Lottia</taxon>
    </lineage>
</organism>
<evidence type="ECO:0000256" key="9">
    <source>
        <dbReference type="ARBA" id="ARBA00023180"/>
    </source>
</evidence>
<keyword evidence="3" id="KW-0328">Glycosyltransferase</keyword>
<evidence type="ECO:0000256" key="2">
    <source>
        <dbReference type="ARBA" id="ARBA00004922"/>
    </source>
</evidence>
<protein>
    <submittedName>
        <fullName evidence="11">Uncharacterized protein</fullName>
    </submittedName>
</protein>
<dbReference type="EMBL" id="KB203566">
    <property type="protein sequence ID" value="ESO83937.1"/>
    <property type="molecule type" value="Genomic_DNA"/>
</dbReference>
<dbReference type="KEGG" id="lgi:LOTGIDRAFT_108047"/>
<evidence type="ECO:0000256" key="6">
    <source>
        <dbReference type="ARBA" id="ARBA00022968"/>
    </source>
</evidence>
<dbReference type="GO" id="GO:0016020">
    <property type="term" value="C:membrane"/>
    <property type="evidence" value="ECO:0007669"/>
    <property type="project" value="UniProtKB-SubCell"/>
</dbReference>
<evidence type="ECO:0000313" key="11">
    <source>
        <dbReference type="EMBL" id="ESO83937.1"/>
    </source>
</evidence>
<dbReference type="GO" id="GO:0008375">
    <property type="term" value="F:acetylglucosaminyltransferase activity"/>
    <property type="evidence" value="ECO:0007669"/>
    <property type="project" value="TreeGrafter"/>
</dbReference>
<dbReference type="InterPro" id="IPR003406">
    <property type="entry name" value="Glyco_trans_14"/>
</dbReference>
<comment type="pathway">
    <text evidence="2">Protein modification; protein glycosylation.</text>
</comment>
<evidence type="ECO:0000313" key="12">
    <source>
        <dbReference type="Proteomes" id="UP000030746"/>
    </source>
</evidence>
<evidence type="ECO:0000256" key="3">
    <source>
        <dbReference type="ARBA" id="ARBA00022676"/>
    </source>
</evidence>
<evidence type="ECO:0000256" key="1">
    <source>
        <dbReference type="ARBA" id="ARBA00004606"/>
    </source>
</evidence>
<sequence length="380" mass="43557">MRLVHDVSCKSIIEGDESEIAKAESLMKQISYFPASDLTVTAATQDCAKFHQLYGYDSIPNSNEERDFPLAYNILFYKDVAQIEMLLRAIYKPQNYYCLHVDGFAPESVHTAASALANCFENVFIASRTENIVYKSFARLQADINCMSDHLDLAEDWKYLINLPGQEYPLKTNQEIVKILKIYNNANDIEGILGKGLLSTRYIYEYKNVNTTSNKYNIISTNKRNPPPPHRISIVKGSAYGVFTRGFVDYVINNQTAKDFLNWCKGVLSPDEYYWATLNHNPHLSVPGSKADEKDWLAAFASWKGTDKCRGRWQRGVCVFGVGDLNYLISKKHLFANKFVIDYQPLPMQCLSEWLTNKTMTPLPFDSQYYKQLPFINNHF</sequence>
<gene>
    <name evidence="11" type="ORF">LOTGIDRAFT_108047</name>
</gene>
<dbReference type="GeneID" id="20230300"/>
<dbReference type="PANTHER" id="PTHR19297:SF181">
    <property type="entry name" value="PROTEIN XYLOSYLTRANSFERASE"/>
    <property type="match status" value="1"/>
</dbReference>
<accession>V3ZIA9</accession>
<keyword evidence="5" id="KW-0812">Transmembrane</keyword>
<dbReference type="CTD" id="20230300"/>
<dbReference type="Pfam" id="PF02485">
    <property type="entry name" value="Branch"/>
    <property type="match status" value="1"/>
</dbReference>
<dbReference type="HOGENOM" id="CLU_032341_1_2_1"/>
<dbReference type="STRING" id="225164.V3ZIA9"/>
<evidence type="ECO:0000256" key="4">
    <source>
        <dbReference type="ARBA" id="ARBA00022679"/>
    </source>
</evidence>
<comment type="subcellular location">
    <subcellularLocation>
        <location evidence="1">Membrane</location>
        <topology evidence="1">Single-pass type II membrane protein</topology>
    </subcellularLocation>
</comment>
<dbReference type="AlphaFoldDB" id="V3ZIA9"/>
<proteinExistence type="inferred from homology"/>
<evidence type="ECO:0000256" key="10">
    <source>
        <dbReference type="ARBA" id="ARBA00038150"/>
    </source>
</evidence>
<keyword evidence="9" id="KW-0325">Glycoprotein</keyword>
<dbReference type="RefSeq" id="XP_009065066.1">
    <property type="nucleotide sequence ID" value="XM_009066818.1"/>
</dbReference>
<dbReference type="Proteomes" id="UP000030746">
    <property type="component" value="Unassembled WGS sequence"/>
</dbReference>
<dbReference type="OMA" id="TFKTPEC"/>
<name>V3ZIA9_LOTGI</name>
<evidence type="ECO:0000256" key="8">
    <source>
        <dbReference type="ARBA" id="ARBA00023136"/>
    </source>
</evidence>
<reference evidence="11 12" key="1">
    <citation type="journal article" date="2013" name="Nature">
        <title>Insights into bilaterian evolution from three spiralian genomes.</title>
        <authorList>
            <person name="Simakov O."/>
            <person name="Marletaz F."/>
            <person name="Cho S.J."/>
            <person name="Edsinger-Gonzales E."/>
            <person name="Havlak P."/>
            <person name="Hellsten U."/>
            <person name="Kuo D.H."/>
            <person name="Larsson T."/>
            <person name="Lv J."/>
            <person name="Arendt D."/>
            <person name="Savage R."/>
            <person name="Osoegawa K."/>
            <person name="de Jong P."/>
            <person name="Grimwood J."/>
            <person name="Chapman J.A."/>
            <person name="Shapiro H."/>
            <person name="Aerts A."/>
            <person name="Otillar R.P."/>
            <person name="Terry A.Y."/>
            <person name="Boore J.L."/>
            <person name="Grigoriev I.V."/>
            <person name="Lindberg D.R."/>
            <person name="Seaver E.C."/>
            <person name="Weisblat D.A."/>
            <person name="Putnam N.H."/>
            <person name="Rokhsar D.S."/>
        </authorList>
    </citation>
    <scope>NUCLEOTIDE SEQUENCE [LARGE SCALE GENOMIC DNA]</scope>
</reference>
<dbReference type="PANTHER" id="PTHR19297">
    <property type="entry name" value="GLYCOSYLTRANSFERASE 14 FAMILY MEMBER"/>
    <property type="match status" value="1"/>
</dbReference>
<keyword evidence="8" id="KW-0472">Membrane</keyword>
<keyword evidence="4" id="KW-0808">Transferase</keyword>
<evidence type="ECO:0000256" key="7">
    <source>
        <dbReference type="ARBA" id="ARBA00022989"/>
    </source>
</evidence>
<dbReference type="OrthoDB" id="2019572at2759"/>
<keyword evidence="6" id="KW-0735">Signal-anchor</keyword>
<comment type="similarity">
    <text evidence="10">Belongs to the glycosyltransferase 14 family.</text>
</comment>
<keyword evidence="7" id="KW-1133">Transmembrane helix</keyword>
<evidence type="ECO:0000256" key="5">
    <source>
        <dbReference type="ARBA" id="ARBA00022692"/>
    </source>
</evidence>